<evidence type="ECO:0000256" key="7">
    <source>
        <dbReference type="ARBA" id="ARBA00038093"/>
    </source>
</evidence>
<evidence type="ECO:0000313" key="11">
    <source>
        <dbReference type="Proteomes" id="UP000230214"/>
    </source>
</evidence>
<dbReference type="SUPFAM" id="SSF88723">
    <property type="entry name" value="PIN domain-like"/>
    <property type="match status" value="1"/>
</dbReference>
<dbReference type="AlphaFoldDB" id="A0A2H0RA26"/>
<dbReference type="HAMAP" id="MF_00265">
    <property type="entry name" value="VapC_Nob1"/>
    <property type="match status" value="1"/>
</dbReference>
<feature type="binding site" evidence="8">
    <location>
        <position position="99"/>
    </location>
    <ligand>
        <name>Mg(2+)</name>
        <dbReference type="ChEBI" id="CHEBI:18420"/>
    </ligand>
</feature>
<dbReference type="PANTHER" id="PTHR33653">
    <property type="entry name" value="RIBONUCLEASE VAPC2"/>
    <property type="match status" value="1"/>
</dbReference>
<evidence type="ECO:0000256" key="5">
    <source>
        <dbReference type="ARBA" id="ARBA00022801"/>
    </source>
</evidence>
<evidence type="ECO:0000256" key="2">
    <source>
        <dbReference type="ARBA" id="ARBA00022649"/>
    </source>
</evidence>
<dbReference type="Proteomes" id="UP000230214">
    <property type="component" value="Unassembled WGS sequence"/>
</dbReference>
<comment type="function">
    <text evidence="8">Toxic component of a toxin-antitoxin (TA) system. An RNase.</text>
</comment>
<evidence type="ECO:0000313" key="10">
    <source>
        <dbReference type="EMBL" id="PIR43330.1"/>
    </source>
</evidence>
<dbReference type="GO" id="GO:0004540">
    <property type="term" value="F:RNA nuclease activity"/>
    <property type="evidence" value="ECO:0007669"/>
    <property type="project" value="InterPro"/>
</dbReference>
<dbReference type="InterPro" id="IPR002716">
    <property type="entry name" value="PIN_dom"/>
</dbReference>
<dbReference type="PANTHER" id="PTHR33653:SF1">
    <property type="entry name" value="RIBONUCLEASE VAPC2"/>
    <property type="match status" value="1"/>
</dbReference>
<keyword evidence="4 8" id="KW-0479">Metal-binding</keyword>
<keyword evidence="3 8" id="KW-0540">Nuclease</keyword>
<evidence type="ECO:0000256" key="6">
    <source>
        <dbReference type="ARBA" id="ARBA00022842"/>
    </source>
</evidence>
<dbReference type="EMBL" id="PCXU01000028">
    <property type="protein sequence ID" value="PIR43330.1"/>
    <property type="molecule type" value="Genomic_DNA"/>
</dbReference>
<dbReference type="GO" id="GO:0090729">
    <property type="term" value="F:toxin activity"/>
    <property type="evidence" value="ECO:0007669"/>
    <property type="project" value="UniProtKB-KW"/>
</dbReference>
<feature type="domain" description="PIN" evidence="9">
    <location>
        <begin position="3"/>
        <end position="125"/>
    </location>
</feature>
<reference evidence="10 11" key="1">
    <citation type="submission" date="2017-09" db="EMBL/GenBank/DDBJ databases">
        <title>Depth-based differentiation of microbial function through sediment-hosted aquifers and enrichment of novel symbionts in the deep terrestrial subsurface.</title>
        <authorList>
            <person name="Probst A.J."/>
            <person name="Ladd B."/>
            <person name="Jarett J.K."/>
            <person name="Geller-Mcgrath D.E."/>
            <person name="Sieber C.M."/>
            <person name="Emerson J.B."/>
            <person name="Anantharaman K."/>
            <person name="Thomas B.C."/>
            <person name="Malmstrom R."/>
            <person name="Stieglmeier M."/>
            <person name="Klingl A."/>
            <person name="Woyke T."/>
            <person name="Ryan C.M."/>
            <person name="Banfield J.F."/>
        </authorList>
    </citation>
    <scope>NUCLEOTIDE SEQUENCE [LARGE SCALE GENOMIC DNA]</scope>
    <source>
        <strain evidence="10">CG10_big_fil_rev_8_21_14_0_10_32_10</strain>
    </source>
</reference>
<comment type="caution">
    <text evidence="10">The sequence shown here is derived from an EMBL/GenBank/DDBJ whole genome shotgun (WGS) entry which is preliminary data.</text>
</comment>
<dbReference type="Pfam" id="PF01850">
    <property type="entry name" value="PIN"/>
    <property type="match status" value="1"/>
</dbReference>
<evidence type="ECO:0000256" key="4">
    <source>
        <dbReference type="ARBA" id="ARBA00022723"/>
    </source>
</evidence>
<dbReference type="EC" id="3.1.-.-" evidence="8"/>
<feature type="binding site" evidence="8">
    <location>
        <position position="6"/>
    </location>
    <ligand>
        <name>Mg(2+)</name>
        <dbReference type="ChEBI" id="CHEBI:18420"/>
    </ligand>
</feature>
<organism evidence="10 11">
    <name type="scientific">candidate division WWE3 bacterium CG10_big_fil_rev_8_21_14_0_10_32_10</name>
    <dbReference type="NCBI Taxonomy" id="1975090"/>
    <lineage>
        <taxon>Bacteria</taxon>
        <taxon>Katanobacteria</taxon>
    </lineage>
</organism>
<sequence length="135" mass="15115">MKYLIDTNVIIDYLRGDEEIEKVLDLFIEDGIGVSVISLAELYKGVYKSSETTKNLLSVESFIKIPNVTLLETTLTISKEFGRLSSILEKKGEKIGPMDMLIASTSSVYGLVLVTEDKKHFTRIKNLGLKIELVN</sequence>
<evidence type="ECO:0000256" key="8">
    <source>
        <dbReference type="HAMAP-Rule" id="MF_00265"/>
    </source>
</evidence>
<comment type="cofactor">
    <cofactor evidence="1 8">
        <name>Mg(2+)</name>
        <dbReference type="ChEBI" id="CHEBI:18420"/>
    </cofactor>
</comment>
<name>A0A2H0RA26_UNCKA</name>
<evidence type="ECO:0000256" key="1">
    <source>
        <dbReference type="ARBA" id="ARBA00001946"/>
    </source>
</evidence>
<keyword evidence="8" id="KW-0800">Toxin</keyword>
<dbReference type="Gene3D" id="3.40.50.1010">
    <property type="entry name" value="5'-nuclease"/>
    <property type="match status" value="1"/>
</dbReference>
<dbReference type="GO" id="GO:0000287">
    <property type="term" value="F:magnesium ion binding"/>
    <property type="evidence" value="ECO:0007669"/>
    <property type="project" value="UniProtKB-UniRule"/>
</dbReference>
<evidence type="ECO:0000259" key="9">
    <source>
        <dbReference type="Pfam" id="PF01850"/>
    </source>
</evidence>
<dbReference type="InterPro" id="IPR029060">
    <property type="entry name" value="PIN-like_dom_sf"/>
</dbReference>
<gene>
    <name evidence="8" type="primary">vapC</name>
    <name evidence="10" type="ORF">COV24_03330</name>
</gene>
<proteinExistence type="inferred from homology"/>
<keyword evidence="5 8" id="KW-0378">Hydrolase</keyword>
<keyword evidence="2 8" id="KW-1277">Toxin-antitoxin system</keyword>
<comment type="similarity">
    <text evidence="7 8">Belongs to the PINc/VapC protein family.</text>
</comment>
<protein>
    <recommendedName>
        <fullName evidence="8">Ribonuclease VapC</fullName>
        <shortName evidence="8">RNase VapC</shortName>
        <ecNumber evidence="8">3.1.-.-</ecNumber>
    </recommendedName>
    <alternativeName>
        <fullName evidence="8">Toxin VapC</fullName>
    </alternativeName>
</protein>
<dbReference type="InterPro" id="IPR050556">
    <property type="entry name" value="Type_II_TA_system_RNase"/>
</dbReference>
<dbReference type="CDD" id="cd09881">
    <property type="entry name" value="PIN_VapC4-5_FitB-like"/>
    <property type="match status" value="1"/>
</dbReference>
<dbReference type="GO" id="GO:0016787">
    <property type="term" value="F:hydrolase activity"/>
    <property type="evidence" value="ECO:0007669"/>
    <property type="project" value="UniProtKB-KW"/>
</dbReference>
<dbReference type="InterPro" id="IPR022907">
    <property type="entry name" value="VapC_family"/>
</dbReference>
<evidence type="ECO:0000256" key="3">
    <source>
        <dbReference type="ARBA" id="ARBA00022722"/>
    </source>
</evidence>
<keyword evidence="6 8" id="KW-0460">Magnesium</keyword>
<accession>A0A2H0RA26</accession>